<dbReference type="EC" id="4.3.3.7" evidence="5"/>
<dbReference type="GO" id="GO:0005829">
    <property type="term" value="C:cytosol"/>
    <property type="evidence" value="ECO:0007669"/>
    <property type="project" value="TreeGrafter"/>
</dbReference>
<feature type="binding site" evidence="4">
    <location>
        <position position="202"/>
    </location>
    <ligand>
        <name>pyruvate</name>
        <dbReference type="ChEBI" id="CHEBI:15361"/>
    </ligand>
</feature>
<dbReference type="PIRSF" id="PIRSF001365">
    <property type="entry name" value="DHDPS"/>
    <property type="match status" value="1"/>
</dbReference>
<dbReference type="EMBL" id="JACHGT010000015">
    <property type="protein sequence ID" value="MBB6038249.1"/>
    <property type="molecule type" value="Genomic_DNA"/>
</dbReference>
<evidence type="ECO:0000313" key="5">
    <source>
        <dbReference type="EMBL" id="MBB6038249.1"/>
    </source>
</evidence>
<dbReference type="InterPro" id="IPR013785">
    <property type="entry name" value="Aldolase_TIM"/>
</dbReference>
<dbReference type="Gene3D" id="3.20.20.70">
    <property type="entry name" value="Aldolase class I"/>
    <property type="match status" value="1"/>
</dbReference>
<evidence type="ECO:0000256" key="4">
    <source>
        <dbReference type="PIRSR" id="PIRSR001365-2"/>
    </source>
</evidence>
<reference evidence="5 6" key="1">
    <citation type="submission" date="2020-08" db="EMBL/GenBank/DDBJ databases">
        <title>Genomic Encyclopedia of Type Strains, Phase IV (KMG-IV): sequencing the most valuable type-strain genomes for metagenomic binning, comparative biology and taxonomic classification.</title>
        <authorList>
            <person name="Goeker M."/>
        </authorList>
    </citation>
    <scope>NUCLEOTIDE SEQUENCE [LARGE SCALE GENOMIC DNA]</scope>
    <source>
        <strain evidence="5 6">YIM 65646</strain>
    </source>
</reference>
<gene>
    <name evidence="5" type="ORF">HNR73_006129</name>
</gene>
<dbReference type="RefSeq" id="WP_184791034.1">
    <property type="nucleotide sequence ID" value="NZ_BONT01000047.1"/>
</dbReference>
<evidence type="ECO:0000313" key="6">
    <source>
        <dbReference type="Proteomes" id="UP000548476"/>
    </source>
</evidence>
<sequence length="268" mass="28657">MYQGTIVPLVTPLTETGEVSSPCVARLVDSVRDEVTAVMPALSSGEGWLLDAGRWRDMVAATVTYAAGLPVLAGIQLPTTGEVVARARTAAELGADAVVVTTPFDPELDQDAVYRHYATVREGTALPIFLYNEHAISGNHIALDTIVRICALPGVAGIKESSGSPELTRRIAAAVPHVPVFEGWENLLLDVLSGDAGVAGFVGPLANLEPALCSLMLREPSAEVQAEINAACERLGLFKDDWYRWAKAELRRRAVIDSDRTVEWDGAP</sequence>
<dbReference type="Pfam" id="PF00701">
    <property type="entry name" value="DHDPS"/>
    <property type="match status" value="1"/>
</dbReference>
<dbReference type="InterPro" id="IPR002220">
    <property type="entry name" value="DapA-like"/>
</dbReference>
<evidence type="ECO:0000256" key="1">
    <source>
        <dbReference type="ARBA" id="ARBA00023239"/>
    </source>
</evidence>
<dbReference type="SMART" id="SM01130">
    <property type="entry name" value="DHDPS"/>
    <property type="match status" value="1"/>
</dbReference>
<feature type="active site" description="Proton donor/acceptor" evidence="3">
    <location>
        <position position="131"/>
    </location>
</feature>
<dbReference type="GO" id="GO:0008840">
    <property type="term" value="F:4-hydroxy-tetrahydrodipicolinate synthase activity"/>
    <property type="evidence" value="ECO:0007669"/>
    <property type="project" value="UniProtKB-EC"/>
</dbReference>
<evidence type="ECO:0000256" key="3">
    <source>
        <dbReference type="PIRSR" id="PIRSR001365-1"/>
    </source>
</evidence>
<dbReference type="SUPFAM" id="SSF51569">
    <property type="entry name" value="Aldolase"/>
    <property type="match status" value="1"/>
</dbReference>
<dbReference type="PANTHER" id="PTHR42849">
    <property type="entry name" value="N-ACETYLNEURAMINATE LYASE"/>
    <property type="match status" value="1"/>
</dbReference>
<protein>
    <submittedName>
        <fullName evidence="5">4-hydroxy-tetrahydrodipicolinate synthase</fullName>
        <ecNumber evidence="5">4.3.3.7</ecNumber>
    </submittedName>
</protein>
<name>A0A841G0N9_9ACTN</name>
<dbReference type="GO" id="GO:0019262">
    <property type="term" value="P:N-acetylneuraminate catabolic process"/>
    <property type="evidence" value="ECO:0007669"/>
    <property type="project" value="TreeGrafter"/>
</dbReference>
<keyword evidence="6" id="KW-1185">Reference proteome</keyword>
<dbReference type="PANTHER" id="PTHR42849:SF1">
    <property type="entry name" value="N-ACETYLNEURAMINATE LYASE"/>
    <property type="match status" value="1"/>
</dbReference>
<dbReference type="Proteomes" id="UP000548476">
    <property type="component" value="Unassembled WGS sequence"/>
</dbReference>
<dbReference type="GO" id="GO:0008747">
    <property type="term" value="F:N-acetylneuraminate lyase activity"/>
    <property type="evidence" value="ECO:0007669"/>
    <property type="project" value="TreeGrafter"/>
</dbReference>
<dbReference type="AlphaFoldDB" id="A0A841G0N9"/>
<keyword evidence="1 2" id="KW-0456">Lyase</keyword>
<comment type="similarity">
    <text evidence="2">Belongs to the DapA family.</text>
</comment>
<feature type="active site" description="Schiff-base intermediate with substrate" evidence="3">
    <location>
        <position position="159"/>
    </location>
</feature>
<accession>A0A841G0N9</accession>
<evidence type="ECO:0000256" key="2">
    <source>
        <dbReference type="PIRNR" id="PIRNR001365"/>
    </source>
</evidence>
<comment type="caution">
    <text evidence="5">The sequence shown here is derived from an EMBL/GenBank/DDBJ whole genome shotgun (WGS) entry which is preliminary data.</text>
</comment>
<proteinExistence type="inferred from homology"/>
<organism evidence="5 6">
    <name type="scientific">Phytomonospora endophytica</name>
    <dbReference type="NCBI Taxonomy" id="714109"/>
    <lineage>
        <taxon>Bacteria</taxon>
        <taxon>Bacillati</taxon>
        <taxon>Actinomycetota</taxon>
        <taxon>Actinomycetes</taxon>
        <taxon>Micromonosporales</taxon>
        <taxon>Micromonosporaceae</taxon>
        <taxon>Phytomonospora</taxon>
    </lineage>
</organism>
<dbReference type="CDD" id="cd00408">
    <property type="entry name" value="DHDPS-like"/>
    <property type="match status" value="1"/>
</dbReference>